<dbReference type="SUPFAM" id="SSF56672">
    <property type="entry name" value="DNA/RNA polymerases"/>
    <property type="match status" value="1"/>
</dbReference>
<accession>A0A6P4Z1B2</accession>
<dbReference type="GO" id="GO:0003677">
    <property type="term" value="F:DNA binding"/>
    <property type="evidence" value="ECO:0007669"/>
    <property type="project" value="UniProtKB-KW"/>
</dbReference>
<feature type="region of interest" description="Disordered" evidence="9">
    <location>
        <begin position="31"/>
        <end position="54"/>
    </location>
</feature>
<keyword evidence="7" id="KW-0238">DNA-binding</keyword>
<keyword evidence="4" id="KW-0548">Nucleotidyltransferase</keyword>
<evidence type="ECO:0000256" key="1">
    <source>
        <dbReference type="ARBA" id="ARBA00005755"/>
    </source>
</evidence>
<keyword evidence="6" id="KW-0239">DNA-directed DNA polymerase</keyword>
<proteinExistence type="inferred from homology"/>
<dbReference type="Proteomes" id="UP000515135">
    <property type="component" value="Unplaced"/>
</dbReference>
<evidence type="ECO:0000256" key="6">
    <source>
        <dbReference type="ARBA" id="ARBA00022932"/>
    </source>
</evidence>
<feature type="compositionally biased region" description="Basic and acidic residues" evidence="9">
    <location>
        <begin position="41"/>
        <end position="53"/>
    </location>
</feature>
<dbReference type="RefSeq" id="XP_019627734.1">
    <property type="nucleotide sequence ID" value="XM_019772175.1"/>
</dbReference>
<dbReference type="Pfam" id="PF03175">
    <property type="entry name" value="DNA_pol_B_2"/>
    <property type="match status" value="2"/>
</dbReference>
<dbReference type="OrthoDB" id="10053808at2759"/>
<evidence type="ECO:0000256" key="7">
    <source>
        <dbReference type="ARBA" id="ARBA00023125"/>
    </source>
</evidence>
<evidence type="ECO:0000313" key="12">
    <source>
        <dbReference type="RefSeq" id="XP_019627734.1"/>
    </source>
</evidence>
<comment type="catalytic activity">
    <reaction evidence="8">
        <text>DNA(n) + a 2'-deoxyribonucleoside 5'-triphosphate = DNA(n+1) + diphosphate</text>
        <dbReference type="Rhea" id="RHEA:22508"/>
        <dbReference type="Rhea" id="RHEA-COMP:17339"/>
        <dbReference type="Rhea" id="RHEA-COMP:17340"/>
        <dbReference type="ChEBI" id="CHEBI:33019"/>
        <dbReference type="ChEBI" id="CHEBI:61560"/>
        <dbReference type="ChEBI" id="CHEBI:173112"/>
        <dbReference type="EC" id="2.7.7.7"/>
    </reaction>
</comment>
<keyword evidence="3" id="KW-0808">Transferase</keyword>
<dbReference type="InterPro" id="IPR043502">
    <property type="entry name" value="DNA/RNA_pol_sf"/>
</dbReference>
<dbReference type="GO" id="GO:0003887">
    <property type="term" value="F:DNA-directed DNA polymerase activity"/>
    <property type="evidence" value="ECO:0007669"/>
    <property type="project" value="UniProtKB-KW"/>
</dbReference>
<keyword evidence="5" id="KW-0235">DNA replication</keyword>
<evidence type="ECO:0000259" key="10">
    <source>
        <dbReference type="Pfam" id="PF03175"/>
    </source>
</evidence>
<dbReference type="InterPro" id="IPR012337">
    <property type="entry name" value="RNaseH-like_sf"/>
</dbReference>
<dbReference type="InterPro" id="IPR036397">
    <property type="entry name" value="RNaseH_sf"/>
</dbReference>
<organism evidence="11 12">
    <name type="scientific">Branchiostoma belcheri</name>
    <name type="common">Amphioxus</name>
    <dbReference type="NCBI Taxonomy" id="7741"/>
    <lineage>
        <taxon>Eukaryota</taxon>
        <taxon>Metazoa</taxon>
        <taxon>Chordata</taxon>
        <taxon>Cephalochordata</taxon>
        <taxon>Leptocardii</taxon>
        <taxon>Amphioxiformes</taxon>
        <taxon>Branchiostomatidae</taxon>
        <taxon>Branchiostoma</taxon>
    </lineage>
</organism>
<dbReference type="PANTHER" id="PTHR33568:SF3">
    <property type="entry name" value="DNA-DIRECTED DNA POLYMERASE"/>
    <property type="match status" value="1"/>
</dbReference>
<protein>
    <recommendedName>
        <fullName evidence="2">DNA-directed DNA polymerase</fullName>
        <ecNumber evidence="2">2.7.7.7</ecNumber>
    </recommendedName>
</protein>
<dbReference type="GO" id="GO:0006260">
    <property type="term" value="P:DNA replication"/>
    <property type="evidence" value="ECO:0007669"/>
    <property type="project" value="UniProtKB-KW"/>
</dbReference>
<reference evidence="12" key="1">
    <citation type="submission" date="2025-08" db="UniProtKB">
        <authorList>
            <consortium name="RefSeq"/>
        </authorList>
    </citation>
    <scope>IDENTIFICATION</scope>
    <source>
        <tissue evidence="12">Gonad</tissue>
    </source>
</reference>
<dbReference type="SUPFAM" id="SSF53098">
    <property type="entry name" value="Ribonuclease H-like"/>
    <property type="match status" value="1"/>
</dbReference>
<dbReference type="AlphaFoldDB" id="A0A6P4Z1B2"/>
<evidence type="ECO:0000256" key="5">
    <source>
        <dbReference type="ARBA" id="ARBA00022705"/>
    </source>
</evidence>
<dbReference type="InterPro" id="IPR004868">
    <property type="entry name" value="DNA-dir_DNA_pol_B_mt/vir"/>
</dbReference>
<dbReference type="Gene3D" id="3.40.960.10">
    <property type="entry name" value="VSR Endonuclease"/>
    <property type="match status" value="1"/>
</dbReference>
<feature type="non-terminal residue" evidence="12">
    <location>
        <position position="640"/>
    </location>
</feature>
<dbReference type="GO" id="GO:0000166">
    <property type="term" value="F:nucleotide binding"/>
    <property type="evidence" value="ECO:0007669"/>
    <property type="project" value="InterPro"/>
</dbReference>
<evidence type="ECO:0000313" key="11">
    <source>
        <dbReference type="Proteomes" id="UP000515135"/>
    </source>
</evidence>
<feature type="domain" description="DNA-directed DNA polymerase family B mitochondria/virus" evidence="10">
    <location>
        <begin position="137"/>
        <end position="283"/>
    </location>
</feature>
<feature type="compositionally biased region" description="Acidic residues" evidence="9">
    <location>
        <begin position="118"/>
        <end position="134"/>
    </location>
</feature>
<name>A0A6P4Z1B2_BRABE</name>
<evidence type="ECO:0000256" key="2">
    <source>
        <dbReference type="ARBA" id="ARBA00012417"/>
    </source>
</evidence>
<evidence type="ECO:0000256" key="9">
    <source>
        <dbReference type="SAM" id="MobiDB-lite"/>
    </source>
</evidence>
<dbReference type="Gene3D" id="3.30.420.10">
    <property type="entry name" value="Ribonuclease H-like superfamily/Ribonuclease H"/>
    <property type="match status" value="1"/>
</dbReference>
<evidence type="ECO:0000256" key="3">
    <source>
        <dbReference type="ARBA" id="ARBA00022679"/>
    </source>
</evidence>
<dbReference type="KEGG" id="bbel:109472406"/>
<dbReference type="PANTHER" id="PTHR33568">
    <property type="entry name" value="DNA POLYMERASE"/>
    <property type="match status" value="1"/>
</dbReference>
<gene>
    <name evidence="12" type="primary">LOC109472406</name>
</gene>
<comment type="similarity">
    <text evidence="1">Belongs to the DNA polymerase type-B family.</text>
</comment>
<evidence type="ECO:0000256" key="4">
    <source>
        <dbReference type="ARBA" id="ARBA00022695"/>
    </source>
</evidence>
<feature type="domain" description="DNA-directed DNA polymerase family B mitochondria/virus" evidence="10">
    <location>
        <begin position="435"/>
        <end position="599"/>
    </location>
</feature>
<sequence length="640" mass="73990">MSNMSVSNENVGIAKRLVESDHLCFMQKIKRKKERDDDDINERISNDHERREVVTSNDPVMIEEHHRNGRLHRIQLDNGEEVSAIIIETEADFKTHFGSRPNKTRQRKDKGTGREDVEERDEEKTDDEDEYEDEPNVPRLKIKFIDSFNFIQMALSKFPKTFGFEDISKGHFPHLFSSIENLGYKGPMPDIKYYDVDSMSPDKRAQCMAFHAEKVKEGYVFDFVSDMTKYCITDVLVLERGLLRFRDTFGSATCGINPIDKPLTIASACNLVFRTNFLKANTIGIVPTGGYRHYELQSKEALDWLNFVAFRDSLHIQHVNSGGEKRVCGRKVDGFCAERNTVYEYHGCFYHGCQKCFKPHTKNPVNDTMMIDLYTDTMRKRKMIEEAGFTYVEMWSHDFHDIKQNDPLYAEYRNRSPSTGETPAERDGIGFLDPRDAFYGGRTNASQLYAKADVENGETILYIDFTSLYPYVNKYGRYGIGHPEIIVDNFEDLSNYFGVVKCKVLPPRRLYHPVLPDRVGDKLLFHLCHACAAIRQQTPCQHSDDERAFVGTWATIELNMAVEQGYNILQMYEVHHFQNTSTTLFRGYIDTFLKLKQESSGWPLWVVNAADRSSAEEQYLREYEQNEGIKLDRANIAVNP</sequence>
<keyword evidence="11" id="KW-1185">Reference proteome</keyword>
<dbReference type="GeneID" id="109472406"/>
<dbReference type="EC" id="2.7.7.7" evidence="2"/>
<evidence type="ECO:0000256" key="8">
    <source>
        <dbReference type="ARBA" id="ARBA00049244"/>
    </source>
</evidence>
<feature type="region of interest" description="Disordered" evidence="9">
    <location>
        <begin position="96"/>
        <end position="134"/>
    </location>
</feature>